<dbReference type="InterPro" id="IPR036779">
    <property type="entry name" value="LysM_dom_sf"/>
</dbReference>
<dbReference type="Pfam" id="PF05036">
    <property type="entry name" value="SPOR"/>
    <property type="match status" value="1"/>
</dbReference>
<sequence>MSLSRQGILGAVLFIGGSVMLYAMVQKVNDNTAQTTDITANSVQMSDVQSNDVKSNQHHQGSSQNSSQSIESDLMVEPLTTDIETEKQILAKKQQQRIANVKEQERRTQVFLEENQKAVDVALAKARAESEIYAAKNKAKTDNGTEPVDNLTTAEQDNISRPVVTARQAPKQPPAKNQQQASASQATNNANGTTQNTQANSTQSNNTQTQANNTQANKAPPKSPINHTVKRGDGLIRLARQYNVSLEALATMNKLATDAELTLGQQLIIPSGKQIARLEREAKEAEKAKELAKQKAQREKQLKAEQEKQEKRQQELLAQKSAEAKRESQQKLKEARQTVKETDAKGNFGVQVALASNQQRADEVAAKFKKAGYQVSTSQTSRGVRVMVGPERGKIAAIALKDKINSDPNVGTTEAWVLYWR</sequence>
<feature type="compositionally biased region" description="Basic and acidic residues" evidence="1">
    <location>
        <begin position="322"/>
        <end position="340"/>
    </location>
</feature>
<gene>
    <name evidence="5" type="ORF">B0682_06445</name>
</gene>
<organism evidence="5 6">
    <name type="scientific">Lwoffella lincolnii</name>
    <dbReference type="NCBI Taxonomy" id="90241"/>
    <lineage>
        <taxon>Bacteria</taxon>
        <taxon>Pseudomonadati</taxon>
        <taxon>Pseudomonadota</taxon>
        <taxon>Gammaproteobacteria</taxon>
        <taxon>Moraxellales</taxon>
        <taxon>Moraxellaceae</taxon>
        <taxon>Lwoffella</taxon>
    </lineage>
</organism>
<dbReference type="Proteomes" id="UP000191094">
    <property type="component" value="Unassembled WGS sequence"/>
</dbReference>
<dbReference type="CDD" id="cd00118">
    <property type="entry name" value="LysM"/>
    <property type="match status" value="1"/>
</dbReference>
<feature type="compositionally biased region" description="Low complexity" evidence="1">
    <location>
        <begin position="165"/>
        <end position="220"/>
    </location>
</feature>
<dbReference type="PROSITE" id="PS51782">
    <property type="entry name" value="LYSM"/>
    <property type="match status" value="1"/>
</dbReference>
<evidence type="ECO:0000256" key="2">
    <source>
        <dbReference type="SAM" id="Phobius"/>
    </source>
</evidence>
<dbReference type="SMART" id="SM00257">
    <property type="entry name" value="LysM"/>
    <property type="match status" value="1"/>
</dbReference>
<evidence type="ECO:0000256" key="1">
    <source>
        <dbReference type="SAM" id="MobiDB-lite"/>
    </source>
</evidence>
<dbReference type="Pfam" id="PF01476">
    <property type="entry name" value="LysM"/>
    <property type="match status" value="1"/>
</dbReference>
<dbReference type="InterPro" id="IPR018392">
    <property type="entry name" value="LysM"/>
</dbReference>
<proteinExistence type="predicted"/>
<dbReference type="PROSITE" id="PS51724">
    <property type="entry name" value="SPOR"/>
    <property type="match status" value="1"/>
</dbReference>
<dbReference type="SUPFAM" id="SSF110997">
    <property type="entry name" value="Sporulation related repeat"/>
    <property type="match status" value="1"/>
</dbReference>
<keyword evidence="2" id="KW-1133">Transmembrane helix</keyword>
<reference evidence="5 6" key="1">
    <citation type="submission" date="2017-02" db="EMBL/GenBank/DDBJ databases">
        <title>Draft genome sequence of Moraxella lincolnii CCUG 9405T type strain.</title>
        <authorList>
            <person name="Salva-Serra F."/>
            <person name="Engstrom-Jakobsson H."/>
            <person name="Thorell K."/>
            <person name="Jaen-Luchoro D."/>
            <person name="Gonzales-Siles L."/>
            <person name="Karlsson R."/>
            <person name="Yazdan S."/>
            <person name="Boulund F."/>
            <person name="Johnning A."/>
            <person name="Engstrand L."/>
            <person name="Kristiansson E."/>
            <person name="Moore E."/>
        </authorList>
    </citation>
    <scope>NUCLEOTIDE SEQUENCE [LARGE SCALE GENOMIC DNA]</scope>
    <source>
        <strain evidence="5 6">CCUG 9405</strain>
    </source>
</reference>
<keyword evidence="2" id="KW-0812">Transmembrane</keyword>
<feature type="compositionally biased region" description="Basic and acidic residues" evidence="1">
    <location>
        <begin position="291"/>
        <end position="314"/>
    </location>
</feature>
<evidence type="ECO:0000259" key="4">
    <source>
        <dbReference type="PROSITE" id="PS51782"/>
    </source>
</evidence>
<feature type="domain" description="SPOR" evidence="3">
    <location>
        <begin position="342"/>
        <end position="419"/>
    </location>
</feature>
<feature type="region of interest" description="Disordered" evidence="1">
    <location>
        <begin position="291"/>
        <end position="340"/>
    </location>
</feature>
<dbReference type="InterPro" id="IPR007730">
    <property type="entry name" value="SPOR-like_dom"/>
</dbReference>
<dbReference type="Gene3D" id="3.30.70.1070">
    <property type="entry name" value="Sporulation related repeat"/>
    <property type="match status" value="1"/>
</dbReference>
<dbReference type="RefSeq" id="WP_078307525.1">
    <property type="nucleotide sequence ID" value="NZ_MUYT01000007.1"/>
</dbReference>
<dbReference type="SUPFAM" id="SSF54106">
    <property type="entry name" value="LysM domain"/>
    <property type="match status" value="1"/>
</dbReference>
<dbReference type="GO" id="GO:0042834">
    <property type="term" value="F:peptidoglycan binding"/>
    <property type="evidence" value="ECO:0007669"/>
    <property type="project" value="InterPro"/>
</dbReference>
<dbReference type="OrthoDB" id="6717098at2"/>
<feature type="transmembrane region" description="Helical" evidence="2">
    <location>
        <begin position="7"/>
        <end position="25"/>
    </location>
</feature>
<evidence type="ECO:0000313" key="6">
    <source>
        <dbReference type="Proteomes" id="UP000191094"/>
    </source>
</evidence>
<dbReference type="EMBL" id="MUYT01000007">
    <property type="protein sequence ID" value="OOS20751.1"/>
    <property type="molecule type" value="Genomic_DNA"/>
</dbReference>
<comment type="caution">
    <text evidence="5">The sequence shown here is derived from an EMBL/GenBank/DDBJ whole genome shotgun (WGS) entry which is preliminary data.</text>
</comment>
<dbReference type="Gene3D" id="3.10.350.10">
    <property type="entry name" value="LysM domain"/>
    <property type="match status" value="1"/>
</dbReference>
<dbReference type="STRING" id="90241.B0682_06445"/>
<accession>A0A1T0CF48</accession>
<feature type="compositionally biased region" description="Polar residues" evidence="1">
    <location>
        <begin position="150"/>
        <end position="159"/>
    </location>
</feature>
<evidence type="ECO:0000259" key="3">
    <source>
        <dbReference type="PROSITE" id="PS51724"/>
    </source>
</evidence>
<keyword evidence="2" id="KW-0472">Membrane</keyword>
<feature type="domain" description="LysM" evidence="4">
    <location>
        <begin position="225"/>
        <end position="269"/>
    </location>
</feature>
<dbReference type="AlphaFoldDB" id="A0A1T0CF48"/>
<name>A0A1T0CF48_9GAMM</name>
<evidence type="ECO:0000313" key="5">
    <source>
        <dbReference type="EMBL" id="OOS20751.1"/>
    </source>
</evidence>
<feature type="region of interest" description="Disordered" evidence="1">
    <location>
        <begin position="136"/>
        <end position="229"/>
    </location>
</feature>
<keyword evidence="6" id="KW-1185">Reference proteome</keyword>
<evidence type="ECO:0008006" key="7">
    <source>
        <dbReference type="Google" id="ProtNLM"/>
    </source>
</evidence>
<protein>
    <recommendedName>
        <fullName evidence="7">Peptigoglycan-binding protein LysM</fullName>
    </recommendedName>
</protein>
<feature type="compositionally biased region" description="Low complexity" evidence="1">
    <location>
        <begin position="58"/>
        <end position="69"/>
    </location>
</feature>
<dbReference type="InterPro" id="IPR036680">
    <property type="entry name" value="SPOR-like_sf"/>
</dbReference>
<feature type="region of interest" description="Disordered" evidence="1">
    <location>
        <begin position="47"/>
        <end position="71"/>
    </location>
</feature>